<sequence length="80" mass="8742">MRVIVKKWGNSASVRIPAAIMQAAKLSLDTPVDVREENGRIIIEPDQSPEFLLDDLLETITSENCHEAIETGGPLGQEAL</sequence>
<evidence type="ECO:0000259" key="2">
    <source>
        <dbReference type="PROSITE" id="PS51740"/>
    </source>
</evidence>
<dbReference type="RefSeq" id="WP_093925086.1">
    <property type="nucleotide sequence ID" value="NZ_FOMW01000015.1"/>
</dbReference>
<dbReference type="SUPFAM" id="SSF89447">
    <property type="entry name" value="AbrB/MazE/MraZ-like"/>
    <property type="match status" value="1"/>
</dbReference>
<dbReference type="GO" id="GO:0003677">
    <property type="term" value="F:DNA binding"/>
    <property type="evidence" value="ECO:0007669"/>
    <property type="project" value="UniProtKB-UniRule"/>
</dbReference>
<gene>
    <name evidence="3" type="ORF">SAMN04488523_11552</name>
</gene>
<dbReference type="SMART" id="SM00966">
    <property type="entry name" value="SpoVT_AbrB"/>
    <property type="match status" value="1"/>
</dbReference>
<dbReference type="InterPro" id="IPR039052">
    <property type="entry name" value="Antitox_PemI-like"/>
</dbReference>
<dbReference type="Gene3D" id="2.10.260.10">
    <property type="match status" value="1"/>
</dbReference>
<name>A0A1I2FE54_9RHOB</name>
<dbReference type="PROSITE" id="PS51740">
    <property type="entry name" value="SPOVT_ABRB"/>
    <property type="match status" value="1"/>
</dbReference>
<dbReference type="PANTHER" id="PTHR40516:SF1">
    <property type="entry name" value="ANTITOXIN CHPS-RELATED"/>
    <property type="match status" value="1"/>
</dbReference>
<proteinExistence type="predicted"/>
<dbReference type="Proteomes" id="UP000198977">
    <property type="component" value="Unassembled WGS sequence"/>
</dbReference>
<feature type="domain" description="SpoVT-AbrB" evidence="2">
    <location>
        <begin position="3"/>
        <end position="48"/>
    </location>
</feature>
<reference evidence="3 4" key="1">
    <citation type="submission" date="2016-10" db="EMBL/GenBank/DDBJ databases">
        <authorList>
            <person name="de Groot N.N."/>
        </authorList>
    </citation>
    <scope>NUCLEOTIDE SEQUENCE [LARGE SCALE GENOMIC DNA]</scope>
    <source>
        <strain evidence="3 4">DSM 11443</strain>
    </source>
</reference>
<dbReference type="STRING" id="74348.SAMN04488523_11552"/>
<evidence type="ECO:0000256" key="1">
    <source>
        <dbReference type="PROSITE-ProRule" id="PRU01076"/>
    </source>
</evidence>
<dbReference type="InterPro" id="IPR007159">
    <property type="entry name" value="SpoVT-AbrB_dom"/>
</dbReference>
<keyword evidence="4" id="KW-1185">Reference proteome</keyword>
<accession>A0A1I2FE54</accession>
<dbReference type="PANTHER" id="PTHR40516">
    <property type="entry name" value="ANTITOXIN CHPS-RELATED"/>
    <property type="match status" value="1"/>
</dbReference>
<evidence type="ECO:0000313" key="3">
    <source>
        <dbReference type="EMBL" id="SFF02781.1"/>
    </source>
</evidence>
<dbReference type="EMBL" id="FOMW01000015">
    <property type="protein sequence ID" value="SFF02781.1"/>
    <property type="molecule type" value="Genomic_DNA"/>
</dbReference>
<dbReference type="GO" id="GO:0097351">
    <property type="term" value="F:toxin sequestering activity"/>
    <property type="evidence" value="ECO:0007669"/>
    <property type="project" value="InterPro"/>
</dbReference>
<keyword evidence="1" id="KW-0238">DNA-binding</keyword>
<protein>
    <submittedName>
        <fullName evidence="3">Antitoxin MazE</fullName>
    </submittedName>
</protein>
<dbReference type="AlphaFoldDB" id="A0A1I2FE54"/>
<dbReference type="InterPro" id="IPR037914">
    <property type="entry name" value="SpoVT-AbrB_sf"/>
</dbReference>
<dbReference type="OrthoDB" id="9795766at2"/>
<organism evidence="3 4">
    <name type="scientific">Sulfitobacter brevis</name>
    <dbReference type="NCBI Taxonomy" id="74348"/>
    <lineage>
        <taxon>Bacteria</taxon>
        <taxon>Pseudomonadati</taxon>
        <taxon>Pseudomonadota</taxon>
        <taxon>Alphaproteobacteria</taxon>
        <taxon>Rhodobacterales</taxon>
        <taxon>Roseobacteraceae</taxon>
        <taxon>Sulfitobacter</taxon>
    </lineage>
</organism>
<dbReference type="Pfam" id="PF04014">
    <property type="entry name" value="MazE_antitoxin"/>
    <property type="match status" value="1"/>
</dbReference>
<evidence type="ECO:0000313" key="4">
    <source>
        <dbReference type="Proteomes" id="UP000198977"/>
    </source>
</evidence>